<dbReference type="InterPro" id="IPR027954">
    <property type="entry name" value="Transcobalamin-like_C"/>
</dbReference>
<dbReference type="Pfam" id="PF14478">
    <property type="entry name" value="DUF4430"/>
    <property type="match status" value="1"/>
</dbReference>
<feature type="compositionally biased region" description="Basic and acidic residues" evidence="1">
    <location>
        <begin position="58"/>
        <end position="119"/>
    </location>
</feature>
<evidence type="ECO:0000313" key="5">
    <source>
        <dbReference type="Proteomes" id="UP000243591"/>
    </source>
</evidence>
<keyword evidence="2" id="KW-0812">Transmembrane</keyword>
<feature type="compositionally biased region" description="Polar residues" evidence="1">
    <location>
        <begin position="120"/>
        <end position="131"/>
    </location>
</feature>
<keyword evidence="2" id="KW-1133">Transmembrane helix</keyword>
<dbReference type="RefSeq" id="WP_069126325.1">
    <property type="nucleotide sequence ID" value="NZ_CP023483.1"/>
</dbReference>
<evidence type="ECO:0000256" key="2">
    <source>
        <dbReference type="SAM" id="Phobius"/>
    </source>
</evidence>
<dbReference type="AlphaFoldDB" id="A0A1D2LEV9"/>
<proteinExistence type="predicted"/>
<evidence type="ECO:0000256" key="1">
    <source>
        <dbReference type="SAM" id="MobiDB-lite"/>
    </source>
</evidence>
<dbReference type="EMBL" id="CP023483">
    <property type="protein sequence ID" value="ATF26267.1"/>
    <property type="molecule type" value="Genomic_DNA"/>
</dbReference>
<evidence type="ECO:0000259" key="3">
    <source>
        <dbReference type="Pfam" id="PF14478"/>
    </source>
</evidence>
<keyword evidence="5" id="KW-1185">Reference proteome</keyword>
<sequence length="303" mass="33195">MKKRPLQILVVSLLAILIVGGIFLNNKYAKVAMSETNNSSEIQADKTADSAGKTSNTDVKKEKSAEKEKTKLKKEETKSSKVKEKATKETIESNKDKQIKNNEKTKQEKSQVAKNEKINEQQTIDNSNKTTVKGEATKSGETPVPHPNKSSAKQPNTQPNKGTVKPSSQPSKPSNPSKPTPENKPQPEAKKEITLSIRGTVANSSTYFISPQKVTIKEGESVMDVLGDFCRDNGIQVGIRNGNYVAGINNLYEFDKGSESGWLYRVNGVFPSYGAAQYTLKVGDTIEWMYTEDLGHDVGAPQG</sequence>
<feature type="transmembrane region" description="Helical" evidence="2">
    <location>
        <begin position="6"/>
        <end position="24"/>
    </location>
</feature>
<evidence type="ECO:0000313" key="4">
    <source>
        <dbReference type="EMBL" id="ATF26267.1"/>
    </source>
</evidence>
<accession>A0A1D2LEV9</accession>
<dbReference type="STRING" id="2756.BFR44_09585"/>
<feature type="compositionally biased region" description="Low complexity" evidence="1">
    <location>
        <begin position="165"/>
        <end position="175"/>
    </location>
</feature>
<feature type="compositionally biased region" description="Polar residues" evidence="1">
    <location>
        <begin position="148"/>
        <end position="161"/>
    </location>
</feature>
<gene>
    <name evidence="4" type="ORF">CNY62_07700</name>
</gene>
<reference evidence="4 5" key="1">
    <citation type="submission" date="2017-09" db="EMBL/GenBank/DDBJ databases">
        <title>Complete Genome Sequences of Two Strains of the Meat Spoilage Bacterium Brochothrix thermosphacta Isolated from Ground Chicken.</title>
        <authorList>
            <person name="Paoli G.C."/>
            <person name="Wijey C."/>
            <person name="Chen C.-Y."/>
            <person name="Nguyen L."/>
            <person name="Yan X."/>
            <person name="Irwin P.L."/>
        </authorList>
    </citation>
    <scope>NUCLEOTIDE SEQUENCE [LARGE SCALE GENOMIC DNA]</scope>
    <source>
        <strain evidence="4 5">BI</strain>
    </source>
</reference>
<feature type="region of interest" description="Disordered" evidence="1">
    <location>
        <begin position="36"/>
        <end position="189"/>
    </location>
</feature>
<protein>
    <submittedName>
        <fullName evidence="4">DUF4430 domain-containing protein</fullName>
    </submittedName>
</protein>
<name>A0A1D2LEV9_BROTH</name>
<dbReference type="Gene3D" id="2.170.130.30">
    <property type="match status" value="1"/>
</dbReference>
<keyword evidence="2" id="KW-0472">Membrane</keyword>
<feature type="domain" description="Transcobalamin-like C-terminal" evidence="3">
    <location>
        <begin position="219"/>
        <end position="291"/>
    </location>
</feature>
<dbReference type="OrthoDB" id="2356646at2"/>
<dbReference type="Proteomes" id="UP000243591">
    <property type="component" value="Chromosome"/>
</dbReference>
<organism evidence="4 5">
    <name type="scientific">Brochothrix thermosphacta</name>
    <name type="common">Microbacterium thermosphactum</name>
    <dbReference type="NCBI Taxonomy" id="2756"/>
    <lineage>
        <taxon>Bacteria</taxon>
        <taxon>Bacillati</taxon>
        <taxon>Bacillota</taxon>
        <taxon>Bacilli</taxon>
        <taxon>Bacillales</taxon>
        <taxon>Listeriaceae</taxon>
        <taxon>Brochothrix</taxon>
    </lineage>
</organism>
<dbReference type="KEGG" id="bths:CNY62_07700"/>